<organism evidence="1 2">
    <name type="scientific">Acaulospora colombiana</name>
    <dbReference type="NCBI Taxonomy" id="27376"/>
    <lineage>
        <taxon>Eukaryota</taxon>
        <taxon>Fungi</taxon>
        <taxon>Fungi incertae sedis</taxon>
        <taxon>Mucoromycota</taxon>
        <taxon>Glomeromycotina</taxon>
        <taxon>Glomeromycetes</taxon>
        <taxon>Diversisporales</taxon>
        <taxon>Acaulosporaceae</taxon>
        <taxon>Acaulospora</taxon>
    </lineage>
</organism>
<dbReference type="Proteomes" id="UP000789525">
    <property type="component" value="Unassembled WGS sequence"/>
</dbReference>
<evidence type="ECO:0000313" key="2">
    <source>
        <dbReference type="Proteomes" id="UP000789525"/>
    </source>
</evidence>
<evidence type="ECO:0000313" key="1">
    <source>
        <dbReference type="EMBL" id="CAG8535869.1"/>
    </source>
</evidence>
<name>A0ACA9LLJ1_9GLOM</name>
<reference evidence="1" key="1">
    <citation type="submission" date="2021-06" db="EMBL/GenBank/DDBJ databases">
        <authorList>
            <person name="Kallberg Y."/>
            <person name="Tangrot J."/>
            <person name="Rosling A."/>
        </authorList>
    </citation>
    <scope>NUCLEOTIDE SEQUENCE</scope>
    <source>
        <strain evidence="1">CL356</strain>
    </source>
</reference>
<accession>A0ACA9LLJ1</accession>
<gene>
    <name evidence="1" type="ORF">ACOLOM_LOCUS4267</name>
</gene>
<keyword evidence="2" id="KW-1185">Reference proteome</keyword>
<sequence length="203" mass="23376">MTEEIPSYNQEETKSTDAASIISTASSEFDPVQEIAFQLGVDFIEYSDFEDIRPIETEAKAVVKRAIWKEYSREVALKQILGDDAEEIHKKLETETRLAVDILAKKRREQPAPNTPEDYVKLYEDCWQHDSASRPTIDEVCDNMDELLKDDPLSAHLRKRRLTGSDEEEFTFEEEPLPQTPPVKAENGHAHLSNENREIKKQK</sequence>
<protein>
    <submittedName>
        <fullName evidence="1">13416_t:CDS:1</fullName>
    </submittedName>
</protein>
<dbReference type="EMBL" id="CAJVPT010006914">
    <property type="protein sequence ID" value="CAG8535869.1"/>
    <property type="molecule type" value="Genomic_DNA"/>
</dbReference>
<comment type="caution">
    <text evidence="1">The sequence shown here is derived from an EMBL/GenBank/DDBJ whole genome shotgun (WGS) entry which is preliminary data.</text>
</comment>
<proteinExistence type="predicted"/>